<dbReference type="CDD" id="cd05827">
    <property type="entry name" value="Sortase_C"/>
    <property type="match status" value="1"/>
</dbReference>
<evidence type="ECO:0000256" key="2">
    <source>
        <dbReference type="PIRSR" id="PIRSR605754-1"/>
    </source>
</evidence>
<keyword evidence="3" id="KW-1133">Transmembrane helix</keyword>
<organism evidence="4 5">
    <name type="scientific">Leucobacter denitrificans</name>
    <dbReference type="NCBI Taxonomy" id="683042"/>
    <lineage>
        <taxon>Bacteria</taxon>
        <taxon>Bacillati</taxon>
        <taxon>Actinomycetota</taxon>
        <taxon>Actinomycetes</taxon>
        <taxon>Micrococcales</taxon>
        <taxon>Microbacteriaceae</taxon>
        <taxon>Leucobacter</taxon>
    </lineage>
</organism>
<accession>A0A7G9S6Z1</accession>
<keyword evidence="3" id="KW-0472">Membrane</keyword>
<dbReference type="NCBIfam" id="TIGR01076">
    <property type="entry name" value="sortase_fam"/>
    <property type="match status" value="1"/>
</dbReference>
<gene>
    <name evidence="4" type="ORF">H9L06_04730</name>
</gene>
<evidence type="ECO:0000313" key="5">
    <source>
        <dbReference type="Proteomes" id="UP000515934"/>
    </source>
</evidence>
<evidence type="ECO:0000256" key="3">
    <source>
        <dbReference type="SAM" id="Phobius"/>
    </source>
</evidence>
<feature type="transmembrane region" description="Helical" evidence="3">
    <location>
        <begin position="269"/>
        <end position="291"/>
    </location>
</feature>
<dbReference type="Pfam" id="PF04203">
    <property type="entry name" value="Sortase"/>
    <property type="match status" value="1"/>
</dbReference>
<feature type="active site" description="Acyl-thioester intermediate" evidence="2">
    <location>
        <position position="232"/>
    </location>
</feature>
<dbReference type="Proteomes" id="UP000515934">
    <property type="component" value="Chromosome"/>
</dbReference>
<dbReference type="NCBIfam" id="NF033745">
    <property type="entry name" value="class_C_sortase"/>
    <property type="match status" value="1"/>
</dbReference>
<dbReference type="EMBL" id="CP060716">
    <property type="protein sequence ID" value="QNN63616.1"/>
    <property type="molecule type" value="Genomic_DNA"/>
</dbReference>
<protein>
    <submittedName>
        <fullName evidence="4">Class C sortase</fullName>
    </submittedName>
</protein>
<dbReference type="KEGG" id="ldn:H9L06_04730"/>
<dbReference type="SUPFAM" id="SSF63817">
    <property type="entry name" value="Sortase"/>
    <property type="match status" value="1"/>
</dbReference>
<keyword evidence="3" id="KW-0812">Transmembrane</keyword>
<keyword evidence="1" id="KW-0378">Hydrolase</keyword>
<dbReference type="InterPro" id="IPR023365">
    <property type="entry name" value="Sortase_dom-sf"/>
</dbReference>
<sequence length="304" mass="33208">MARTSDTQRIRHWKLSRSSLSIALLVQVGLSLLLYPSAAAWVSQYNQSNIVFDQVEANAEAARNKLKVGLSEARKYNELLQSGAIYSGGANVAEGTGIAISEAGESFDYWKLLKASPTGTMARLLVPSIDLDLPVYHGTSDETLLKGVGHLQGTSLPVGGAGTRSVLTGHRGLANSTMFTNLDKVEKGDSIIIEVLGEVLTYRVMKIEVVDPDATEEIRAEAHRDLVTLVTCTPLGINTHRILITGERVTPTPAEDVTMANTRPQVPGFPWWAVYYTVGTAAVWVTFWRAGYRNGQRGRRRARQ</sequence>
<evidence type="ECO:0000313" key="4">
    <source>
        <dbReference type="EMBL" id="QNN63616.1"/>
    </source>
</evidence>
<dbReference type="InterPro" id="IPR005754">
    <property type="entry name" value="Sortase"/>
</dbReference>
<dbReference type="AlphaFoldDB" id="A0A7G9S6Z1"/>
<dbReference type="InterPro" id="IPR042002">
    <property type="entry name" value="Sortase_C"/>
</dbReference>
<reference evidence="4 5" key="1">
    <citation type="submission" date="2020-08" db="EMBL/GenBank/DDBJ databases">
        <title>Genome sequence of Leucobacter denitrificans KACC 14055T.</title>
        <authorList>
            <person name="Hyun D.-W."/>
            <person name="Bae J.-W."/>
        </authorList>
    </citation>
    <scope>NUCLEOTIDE SEQUENCE [LARGE SCALE GENOMIC DNA]</scope>
    <source>
        <strain evidence="4 5">KACC 14055</strain>
    </source>
</reference>
<dbReference type="Gene3D" id="2.40.260.10">
    <property type="entry name" value="Sortase"/>
    <property type="match status" value="1"/>
</dbReference>
<keyword evidence="5" id="KW-1185">Reference proteome</keyword>
<dbReference type="GO" id="GO:0016787">
    <property type="term" value="F:hydrolase activity"/>
    <property type="evidence" value="ECO:0007669"/>
    <property type="project" value="UniProtKB-KW"/>
</dbReference>
<evidence type="ECO:0000256" key="1">
    <source>
        <dbReference type="ARBA" id="ARBA00022801"/>
    </source>
</evidence>
<name>A0A7G9S6Z1_9MICO</name>
<proteinExistence type="predicted"/>
<feature type="active site" description="Proton donor/acceptor" evidence="2">
    <location>
        <position position="170"/>
    </location>
</feature>